<evidence type="ECO:0000259" key="1">
    <source>
        <dbReference type="Pfam" id="PF12867"/>
    </source>
</evidence>
<sequence>MARSVLRDGFARTHDCVPEALDGLTTEDLLWRPDADANSIAWLVWHLARQQDEQVGQLAGRRSVWTEQGWAQRFNLPYAGDATGYGMSPSEVGDFRVEDPALLTEYHEAVHAMTVDYVDTVALDDLAEVIDENWDPPVTAATRLVSVIDDAAKHLGQAEYVGGLMERAR</sequence>
<feature type="domain" description="DinB-like" evidence="1">
    <location>
        <begin position="12"/>
        <end position="158"/>
    </location>
</feature>
<evidence type="ECO:0000313" key="3">
    <source>
        <dbReference type="Proteomes" id="UP000237822"/>
    </source>
</evidence>
<dbReference type="EMBL" id="PVTI01000034">
    <property type="protein sequence ID" value="PRY52225.1"/>
    <property type="molecule type" value="Genomic_DNA"/>
</dbReference>
<dbReference type="Gene3D" id="1.20.120.450">
    <property type="entry name" value="dinb family like domain"/>
    <property type="match status" value="1"/>
</dbReference>
<dbReference type="SUPFAM" id="SSF109854">
    <property type="entry name" value="DinB/YfiT-like putative metalloenzymes"/>
    <property type="match status" value="1"/>
</dbReference>
<evidence type="ECO:0000313" key="2">
    <source>
        <dbReference type="EMBL" id="PRY52225.1"/>
    </source>
</evidence>
<comment type="caution">
    <text evidence="2">The sequence shown here is derived from an EMBL/GenBank/DDBJ whole genome shotgun (WGS) entry which is preliminary data.</text>
</comment>
<dbReference type="InterPro" id="IPR024775">
    <property type="entry name" value="DinB-like"/>
</dbReference>
<organism evidence="2 3">
    <name type="scientific">Knoellia remsis</name>
    <dbReference type="NCBI Taxonomy" id="407159"/>
    <lineage>
        <taxon>Bacteria</taxon>
        <taxon>Bacillati</taxon>
        <taxon>Actinomycetota</taxon>
        <taxon>Actinomycetes</taxon>
        <taxon>Micrococcales</taxon>
        <taxon>Intrasporangiaceae</taxon>
        <taxon>Knoellia</taxon>
    </lineage>
</organism>
<dbReference type="AlphaFoldDB" id="A0A2T0U2S7"/>
<accession>A0A2T0U2S7</accession>
<dbReference type="NCBIfam" id="NF047843">
    <property type="entry name" value="MST_Rv0443"/>
    <property type="match status" value="1"/>
</dbReference>
<dbReference type="Proteomes" id="UP000237822">
    <property type="component" value="Unassembled WGS sequence"/>
</dbReference>
<proteinExistence type="predicted"/>
<gene>
    <name evidence="2" type="ORF">BCF74_1344</name>
</gene>
<name>A0A2T0U2S7_9MICO</name>
<keyword evidence="3" id="KW-1185">Reference proteome</keyword>
<dbReference type="Pfam" id="PF12867">
    <property type="entry name" value="DinB_2"/>
    <property type="match status" value="1"/>
</dbReference>
<protein>
    <submittedName>
        <fullName evidence="2">Uncharacterized protein DUF664</fullName>
    </submittedName>
</protein>
<dbReference type="InterPro" id="IPR034660">
    <property type="entry name" value="DinB/YfiT-like"/>
</dbReference>
<reference evidence="2 3" key="1">
    <citation type="submission" date="2018-03" db="EMBL/GenBank/DDBJ databases">
        <title>Genomic Encyclopedia of Archaeal and Bacterial Type Strains, Phase II (KMG-II): from individual species to whole genera.</title>
        <authorList>
            <person name="Goeker M."/>
        </authorList>
    </citation>
    <scope>NUCLEOTIDE SEQUENCE [LARGE SCALE GENOMIC DNA]</scope>
    <source>
        <strain evidence="2 3">ATCC BAA-1496</strain>
    </source>
</reference>